<gene>
    <name evidence="1" type="ORF">Selli2_29850</name>
</gene>
<evidence type="ECO:0000313" key="2">
    <source>
        <dbReference type="Proteomes" id="UP001145094"/>
    </source>
</evidence>
<reference evidence="1" key="2">
    <citation type="submission" date="2022-11" db="EMBL/GenBank/DDBJ databases">
        <title>Draft genome sequence of Sellimonas catena strain 18CBH55.</title>
        <authorList>
            <person name="Atsushi H."/>
            <person name="Moriya O."/>
            <person name="Mitsuo S."/>
        </authorList>
    </citation>
    <scope>NUCLEOTIDE SEQUENCE</scope>
    <source>
        <strain evidence="1">18CBH55</strain>
    </source>
</reference>
<reference evidence="1" key="3">
    <citation type="journal article" date="2023" name="Int. J. Syst. Evol. Microbiol.">
        <title>Sellimonas catena sp. nov., isolated from human faeces.</title>
        <authorList>
            <person name="Hisatomi A."/>
            <person name="Ohkuma M."/>
            <person name="Sakamoto M."/>
        </authorList>
    </citation>
    <scope>NUCLEOTIDE SEQUENCE</scope>
    <source>
        <strain evidence="1">18CBH55</strain>
    </source>
</reference>
<dbReference type="AlphaFoldDB" id="A0A9W6CKL9"/>
<proteinExistence type="predicted"/>
<sequence length="152" mass="17427">MKTYKLPCAWQISIPDNWQGEYDKDDGQCVFYPDNSDLTIRITPFHAERDGVPAPIEVMENAYIRTIPMSAKLRDAHLLNPDGFTVRMYEGTLLEEGKRVYVIYIGYYSAGELLSINVYGTNKTECEQALNIIKTVKMRCFENEKGDRGETI</sequence>
<reference evidence="1" key="1">
    <citation type="submission" date="2022-11" db="EMBL/GenBank/DDBJ databases">
        <title>Draft genome sequence of Sellimonas catena strain 18CBH55.</title>
        <authorList>
            <person name="Hisatomi A."/>
            <person name="Ohkuma M."/>
            <person name="Sakamoto M."/>
        </authorList>
    </citation>
    <scope>NUCLEOTIDE SEQUENCE</scope>
    <source>
        <strain evidence="1">18CBH55</strain>
    </source>
</reference>
<name>A0A9W6CKL9_9FIRM</name>
<organism evidence="1 2">
    <name type="scientific">Sellimonas catena</name>
    <dbReference type="NCBI Taxonomy" id="2994035"/>
    <lineage>
        <taxon>Bacteria</taxon>
        <taxon>Bacillati</taxon>
        <taxon>Bacillota</taxon>
        <taxon>Clostridia</taxon>
        <taxon>Lachnospirales</taxon>
        <taxon>Lachnospiraceae</taxon>
        <taxon>Sellimonas</taxon>
    </lineage>
</organism>
<comment type="caution">
    <text evidence="1">The sequence shown here is derived from an EMBL/GenBank/DDBJ whole genome shotgun (WGS) entry which is preliminary data.</text>
</comment>
<dbReference type="Gene3D" id="3.40.1000.10">
    <property type="entry name" value="Mog1/PsbP, alpha/beta/alpha sandwich"/>
    <property type="match status" value="1"/>
</dbReference>
<protein>
    <submittedName>
        <fullName evidence="1">Uncharacterized protein</fullName>
    </submittedName>
</protein>
<evidence type="ECO:0000313" key="1">
    <source>
        <dbReference type="EMBL" id="GLG91558.1"/>
    </source>
</evidence>
<dbReference type="EMBL" id="BSCH01000022">
    <property type="protein sequence ID" value="GLG91558.1"/>
    <property type="molecule type" value="Genomic_DNA"/>
</dbReference>
<accession>A0A9W6CKL9</accession>
<dbReference type="Proteomes" id="UP001145094">
    <property type="component" value="Unassembled WGS sequence"/>
</dbReference>
<dbReference type="RefSeq" id="WP_281845736.1">
    <property type="nucleotide sequence ID" value="NZ_BSCH01000022.1"/>
</dbReference>